<accession>A0A2P8G2H4</accession>
<dbReference type="Gene3D" id="3.55.50.30">
    <property type="match status" value="1"/>
</dbReference>
<dbReference type="Pfam" id="PF16344">
    <property type="entry name" value="FecR_C"/>
    <property type="match status" value="1"/>
</dbReference>
<dbReference type="Gene3D" id="2.60.120.1440">
    <property type="match status" value="1"/>
</dbReference>
<evidence type="ECO:0000259" key="2">
    <source>
        <dbReference type="Pfam" id="PF04773"/>
    </source>
</evidence>
<dbReference type="GO" id="GO:0016989">
    <property type="term" value="F:sigma factor antagonist activity"/>
    <property type="evidence" value="ECO:0007669"/>
    <property type="project" value="TreeGrafter"/>
</dbReference>
<keyword evidence="1" id="KW-1133">Transmembrane helix</keyword>
<evidence type="ECO:0000313" key="5">
    <source>
        <dbReference type="Proteomes" id="UP000241964"/>
    </source>
</evidence>
<evidence type="ECO:0000313" key="4">
    <source>
        <dbReference type="EMBL" id="PSL28075.1"/>
    </source>
</evidence>
<keyword evidence="1" id="KW-0472">Membrane</keyword>
<dbReference type="PIRSF" id="PIRSF018266">
    <property type="entry name" value="FecR"/>
    <property type="match status" value="1"/>
</dbReference>
<comment type="caution">
    <text evidence="4">The sequence shown here is derived from an EMBL/GenBank/DDBJ whole genome shotgun (WGS) entry which is preliminary data.</text>
</comment>
<feature type="domain" description="Protein FecR C-terminal" evidence="3">
    <location>
        <begin position="266"/>
        <end position="333"/>
    </location>
</feature>
<organism evidence="4 5">
    <name type="scientific">Dyadobacter jiangsuensis</name>
    <dbReference type="NCBI Taxonomy" id="1591085"/>
    <lineage>
        <taxon>Bacteria</taxon>
        <taxon>Pseudomonadati</taxon>
        <taxon>Bacteroidota</taxon>
        <taxon>Cytophagia</taxon>
        <taxon>Cytophagales</taxon>
        <taxon>Spirosomataceae</taxon>
        <taxon>Dyadobacter</taxon>
    </lineage>
</organism>
<dbReference type="EMBL" id="PYAS01000007">
    <property type="protein sequence ID" value="PSL28075.1"/>
    <property type="molecule type" value="Genomic_DNA"/>
</dbReference>
<dbReference type="InterPro" id="IPR006860">
    <property type="entry name" value="FecR"/>
</dbReference>
<dbReference type="PANTHER" id="PTHR30273">
    <property type="entry name" value="PERIPLASMIC SIGNAL SENSOR AND SIGMA FACTOR ACTIVATOR FECR-RELATED"/>
    <property type="match status" value="1"/>
</dbReference>
<evidence type="ECO:0000256" key="1">
    <source>
        <dbReference type="SAM" id="Phobius"/>
    </source>
</evidence>
<sequence length="342" mass="38113">MNNNNISPELLRRYLEGQCTPEEAFQVDEWYASLSEETGNGAAFDQPRHLGKVQHEIRRLSSDERSADAVPTMPLQRPAVGRPVLQRLLRYAVAAMILLAVGIGVYNFLSQNKSVFKAGSNTLVIVNKTRQVRKHTFPDGSEAWLNPGTRITYAKEDFKADSREVSLEGEAFFEVTHDASRPFFVHGESVKVKVLGTSFNVRANKGEAEYEVSVVTGKVSVTADKGREVMLLPHQQAVFKVASGELVSETVPDVAEKAPLWQPVSLTFSDARLGEVVQRLEEKFDVKIRLANPNLENCRVKATFDQNRLSEILEMTMQIVDANYVMQNDEIVIRGEGCAASE</sequence>
<protein>
    <submittedName>
        <fullName evidence="4">FecR family protein</fullName>
    </submittedName>
</protein>
<dbReference type="Proteomes" id="UP000241964">
    <property type="component" value="Unassembled WGS sequence"/>
</dbReference>
<proteinExistence type="predicted"/>
<dbReference type="InterPro" id="IPR032508">
    <property type="entry name" value="FecR_C"/>
</dbReference>
<dbReference type="Pfam" id="PF04773">
    <property type="entry name" value="FecR"/>
    <property type="match status" value="1"/>
</dbReference>
<keyword evidence="1" id="KW-0812">Transmembrane</keyword>
<dbReference type="OrthoDB" id="1452822at2"/>
<dbReference type="AlphaFoldDB" id="A0A2P8G2H4"/>
<evidence type="ECO:0000259" key="3">
    <source>
        <dbReference type="Pfam" id="PF16344"/>
    </source>
</evidence>
<dbReference type="RefSeq" id="WP_106596532.1">
    <property type="nucleotide sequence ID" value="NZ_PYAS01000007.1"/>
</dbReference>
<reference evidence="4 5" key="1">
    <citation type="submission" date="2018-03" db="EMBL/GenBank/DDBJ databases">
        <title>Genomic Encyclopedia of Archaeal and Bacterial Type Strains, Phase II (KMG-II): from individual species to whole genera.</title>
        <authorList>
            <person name="Goeker M."/>
        </authorList>
    </citation>
    <scope>NUCLEOTIDE SEQUENCE [LARGE SCALE GENOMIC DNA]</scope>
    <source>
        <strain evidence="4 5">DSM 29057</strain>
    </source>
</reference>
<dbReference type="InterPro" id="IPR012373">
    <property type="entry name" value="Ferrdict_sens_TM"/>
</dbReference>
<gene>
    <name evidence="4" type="ORF">CLV60_107340</name>
</gene>
<name>A0A2P8G2H4_9BACT</name>
<feature type="transmembrane region" description="Helical" evidence="1">
    <location>
        <begin position="88"/>
        <end position="109"/>
    </location>
</feature>
<dbReference type="PANTHER" id="PTHR30273:SF2">
    <property type="entry name" value="PROTEIN FECR"/>
    <property type="match status" value="1"/>
</dbReference>
<feature type="domain" description="FecR protein" evidence="2">
    <location>
        <begin position="129"/>
        <end position="219"/>
    </location>
</feature>
<keyword evidence="5" id="KW-1185">Reference proteome</keyword>